<accession>A0A5M6IQA9</accession>
<comment type="similarity">
    <text evidence="2">Belongs to the TerC family.</text>
</comment>
<dbReference type="PANTHER" id="PTHR30238:SF0">
    <property type="entry name" value="THYLAKOID MEMBRANE PROTEIN TERC, CHLOROPLASTIC"/>
    <property type="match status" value="1"/>
</dbReference>
<comment type="subcellular location">
    <subcellularLocation>
        <location evidence="1">Membrane</location>
        <topology evidence="1">Multi-pass membrane protein</topology>
    </subcellularLocation>
</comment>
<proteinExistence type="inferred from homology"/>
<feature type="transmembrane region" description="Helical" evidence="6">
    <location>
        <begin position="20"/>
        <end position="38"/>
    </location>
</feature>
<evidence type="ECO:0000256" key="3">
    <source>
        <dbReference type="ARBA" id="ARBA00022692"/>
    </source>
</evidence>
<feature type="transmembrane region" description="Helical" evidence="6">
    <location>
        <begin position="270"/>
        <end position="292"/>
    </location>
</feature>
<feature type="transmembrane region" description="Helical" evidence="6">
    <location>
        <begin position="298"/>
        <end position="317"/>
    </location>
</feature>
<feature type="transmembrane region" description="Helical" evidence="6">
    <location>
        <begin position="115"/>
        <end position="135"/>
    </location>
</feature>
<feature type="transmembrane region" description="Helical" evidence="6">
    <location>
        <begin position="233"/>
        <end position="258"/>
    </location>
</feature>
<protein>
    <submittedName>
        <fullName evidence="7">TerC family protein</fullName>
    </submittedName>
</protein>
<feature type="transmembrane region" description="Helical" evidence="6">
    <location>
        <begin position="141"/>
        <end position="161"/>
    </location>
</feature>
<evidence type="ECO:0000256" key="4">
    <source>
        <dbReference type="ARBA" id="ARBA00022989"/>
    </source>
</evidence>
<keyword evidence="3 6" id="KW-0812">Transmembrane</keyword>
<dbReference type="PANTHER" id="PTHR30238">
    <property type="entry name" value="MEMBRANE BOUND PREDICTED REDOX MODULATOR"/>
    <property type="match status" value="1"/>
</dbReference>
<dbReference type="Proteomes" id="UP000325255">
    <property type="component" value="Unassembled WGS sequence"/>
</dbReference>
<evidence type="ECO:0000313" key="7">
    <source>
        <dbReference type="EMBL" id="KAA5609748.1"/>
    </source>
</evidence>
<keyword evidence="5 6" id="KW-0472">Membrane</keyword>
<dbReference type="InterPro" id="IPR022369">
    <property type="entry name" value="Integral_membrane_TerC_rswitch"/>
</dbReference>
<organism evidence="7 8">
    <name type="scientific">Rhodovastum atsumiense</name>
    <dbReference type="NCBI Taxonomy" id="504468"/>
    <lineage>
        <taxon>Bacteria</taxon>
        <taxon>Pseudomonadati</taxon>
        <taxon>Pseudomonadota</taxon>
        <taxon>Alphaproteobacteria</taxon>
        <taxon>Acetobacterales</taxon>
        <taxon>Acetobacteraceae</taxon>
        <taxon>Rhodovastum</taxon>
    </lineage>
</organism>
<gene>
    <name evidence="7" type="ORF">F1189_22835</name>
</gene>
<evidence type="ECO:0000256" key="5">
    <source>
        <dbReference type="ARBA" id="ARBA00023136"/>
    </source>
</evidence>
<evidence type="ECO:0000256" key="1">
    <source>
        <dbReference type="ARBA" id="ARBA00004141"/>
    </source>
</evidence>
<name>A0A5M6IQA9_9PROT</name>
<dbReference type="InterPro" id="IPR005496">
    <property type="entry name" value="Integral_membrane_TerC"/>
</dbReference>
<dbReference type="NCBIfam" id="TIGR03718">
    <property type="entry name" value="R_switched_Alx"/>
    <property type="match status" value="1"/>
</dbReference>
<feature type="transmembrane region" description="Helical" evidence="6">
    <location>
        <begin position="90"/>
        <end position="108"/>
    </location>
</feature>
<evidence type="ECO:0000313" key="8">
    <source>
        <dbReference type="Proteomes" id="UP000325255"/>
    </source>
</evidence>
<evidence type="ECO:0000256" key="2">
    <source>
        <dbReference type="ARBA" id="ARBA00007511"/>
    </source>
</evidence>
<keyword evidence="4 6" id="KW-1133">Transmembrane helix</keyword>
<comment type="caution">
    <text evidence="7">The sequence shown here is derived from an EMBL/GenBank/DDBJ whole genome shotgun (WGS) entry which is preliminary data.</text>
</comment>
<feature type="transmembrane region" description="Helical" evidence="6">
    <location>
        <begin position="205"/>
        <end position="227"/>
    </location>
</feature>
<feature type="transmembrane region" description="Helical" evidence="6">
    <location>
        <begin position="50"/>
        <end position="70"/>
    </location>
</feature>
<dbReference type="AlphaFoldDB" id="A0A5M6IQA9"/>
<dbReference type="EMBL" id="VWPK01000045">
    <property type="protein sequence ID" value="KAA5609748.1"/>
    <property type="molecule type" value="Genomic_DNA"/>
</dbReference>
<keyword evidence="8" id="KW-1185">Reference proteome</keyword>
<evidence type="ECO:0000256" key="6">
    <source>
        <dbReference type="SAM" id="Phobius"/>
    </source>
</evidence>
<dbReference type="GO" id="GO:0016020">
    <property type="term" value="C:membrane"/>
    <property type="evidence" value="ECO:0007669"/>
    <property type="project" value="UniProtKB-SubCell"/>
</dbReference>
<sequence length="326" mass="35119">MPLPLPDLSAPLLGTPAWTWLAFGGLIVTLLAFDLGVLHRRSRVIGAVESLWMSAAYITIALGFGGWVWYLMGQEAALLYTTGFLVEKTLALDNVFVISLIFAQLAIPPALQHRVLFWGVLGAIVMRAVLILLGATLVTHLWWVLPVFGLFLIWTGAKMLLSGGQGPEPTGDGLQRWLRRILRVTPEPHDARFLVRLPDAAGRRVLYATPLLLALIMVEAADLVFAVDSVPAVLAITTDPFLVITSNVFAILGLRALYFALAASIRRFTALGWALALVLIFIGGKILWSLGIGHVDPALSLGVTVALLAGGVLVSLLRRSDRPAAG</sequence>
<reference evidence="7 8" key="1">
    <citation type="submission" date="2019-09" db="EMBL/GenBank/DDBJ databases">
        <title>Genome sequence of Rhodovastum atsumiense, a diverse member of the Acetobacteraceae family of non-sulfur purple photosynthetic bacteria.</title>
        <authorList>
            <person name="Meyer T."/>
            <person name="Kyndt J."/>
        </authorList>
    </citation>
    <scope>NUCLEOTIDE SEQUENCE [LARGE SCALE GENOMIC DNA]</scope>
    <source>
        <strain evidence="7 8">DSM 21279</strain>
    </source>
</reference>
<dbReference type="Pfam" id="PF03741">
    <property type="entry name" value="TerC"/>
    <property type="match status" value="1"/>
</dbReference>
<dbReference type="OrthoDB" id="9783692at2"/>